<gene>
    <name evidence="1" type="ORF">EV213_10279</name>
</gene>
<accession>A0A4R6U6X1</accession>
<sequence>MTTLEHSIAQLIERGAELPLLPKNTWMEALSEDILAMDSRELASEDAPEWAADAMKSALLLWNDDLHASHDISQQLEESTGSLLHGMMHRREGDFSNASYWYQGVGDHPIFPALLEKSKAVYPEIFAEQTTWNAPQFIQLVNQATSEKDAVLIATCQRVQQIEMHLIVDYIASLSVS</sequence>
<organism evidence="1 2">
    <name type="scientific">Aureibacillus halotolerans</name>
    <dbReference type="NCBI Taxonomy" id="1508390"/>
    <lineage>
        <taxon>Bacteria</taxon>
        <taxon>Bacillati</taxon>
        <taxon>Bacillota</taxon>
        <taxon>Bacilli</taxon>
        <taxon>Bacillales</taxon>
        <taxon>Bacillaceae</taxon>
        <taxon>Aureibacillus</taxon>
    </lineage>
</organism>
<comment type="caution">
    <text evidence="1">The sequence shown here is derived from an EMBL/GenBank/DDBJ whole genome shotgun (WGS) entry which is preliminary data.</text>
</comment>
<name>A0A4R6U6X1_9BACI</name>
<protein>
    <submittedName>
        <fullName evidence="1">Uncharacterized protein</fullName>
    </submittedName>
</protein>
<evidence type="ECO:0000313" key="1">
    <source>
        <dbReference type="EMBL" id="TDQ42051.1"/>
    </source>
</evidence>
<dbReference type="OrthoDB" id="370799at2"/>
<dbReference type="AlphaFoldDB" id="A0A4R6U6X1"/>
<dbReference type="Proteomes" id="UP000295632">
    <property type="component" value="Unassembled WGS sequence"/>
</dbReference>
<reference evidence="1 2" key="1">
    <citation type="submission" date="2019-03" db="EMBL/GenBank/DDBJ databases">
        <title>Genomic Encyclopedia of Type Strains, Phase IV (KMG-IV): sequencing the most valuable type-strain genomes for metagenomic binning, comparative biology and taxonomic classification.</title>
        <authorList>
            <person name="Goeker M."/>
        </authorList>
    </citation>
    <scope>NUCLEOTIDE SEQUENCE [LARGE SCALE GENOMIC DNA]</scope>
    <source>
        <strain evidence="1 2">DSM 28697</strain>
    </source>
</reference>
<keyword evidence="2" id="KW-1185">Reference proteome</keyword>
<dbReference type="RefSeq" id="WP_133578947.1">
    <property type="nucleotide sequence ID" value="NZ_SNYJ01000002.1"/>
</dbReference>
<proteinExistence type="predicted"/>
<evidence type="ECO:0000313" key="2">
    <source>
        <dbReference type="Proteomes" id="UP000295632"/>
    </source>
</evidence>
<dbReference type="EMBL" id="SNYJ01000002">
    <property type="protein sequence ID" value="TDQ42051.1"/>
    <property type="molecule type" value="Genomic_DNA"/>
</dbReference>